<dbReference type="InterPro" id="IPR011701">
    <property type="entry name" value="MFS"/>
</dbReference>
<evidence type="ECO:0000256" key="3">
    <source>
        <dbReference type="ARBA" id="ARBA00022475"/>
    </source>
</evidence>
<keyword evidence="5 7" id="KW-1133">Transmembrane helix</keyword>
<dbReference type="RefSeq" id="WP_371753082.1">
    <property type="nucleotide sequence ID" value="NZ_JAYJLD010000005.1"/>
</dbReference>
<comment type="subcellular location">
    <subcellularLocation>
        <location evidence="1">Cell membrane</location>
        <topology evidence="1">Multi-pass membrane protein</topology>
    </subcellularLocation>
</comment>
<dbReference type="InterPro" id="IPR050382">
    <property type="entry name" value="MFS_Na/Anion_cotransporter"/>
</dbReference>
<feature type="transmembrane region" description="Helical" evidence="7">
    <location>
        <begin position="357"/>
        <end position="380"/>
    </location>
</feature>
<feature type="transmembrane region" description="Helical" evidence="7">
    <location>
        <begin position="228"/>
        <end position="250"/>
    </location>
</feature>
<gene>
    <name evidence="9" type="ORF">VF724_04745</name>
</gene>
<dbReference type="SUPFAM" id="SSF103473">
    <property type="entry name" value="MFS general substrate transporter"/>
    <property type="match status" value="1"/>
</dbReference>
<feature type="transmembrane region" description="Helical" evidence="7">
    <location>
        <begin position="386"/>
        <end position="405"/>
    </location>
</feature>
<evidence type="ECO:0000256" key="4">
    <source>
        <dbReference type="ARBA" id="ARBA00022692"/>
    </source>
</evidence>
<keyword evidence="4 7" id="KW-0812">Transmembrane</keyword>
<feature type="transmembrane region" description="Helical" evidence="7">
    <location>
        <begin position="164"/>
        <end position="184"/>
    </location>
</feature>
<keyword evidence="10" id="KW-1185">Reference proteome</keyword>
<feature type="transmembrane region" description="Helical" evidence="7">
    <location>
        <begin position="262"/>
        <end position="283"/>
    </location>
</feature>
<dbReference type="Pfam" id="PF07690">
    <property type="entry name" value="MFS_1"/>
    <property type="match status" value="1"/>
</dbReference>
<dbReference type="Gene3D" id="1.20.1250.20">
    <property type="entry name" value="MFS general substrate transporter like domains"/>
    <property type="match status" value="2"/>
</dbReference>
<accession>A0ABU5ZH17</accession>
<dbReference type="EMBL" id="JAYJLD010000005">
    <property type="protein sequence ID" value="MEB3100966.1"/>
    <property type="molecule type" value="Genomic_DNA"/>
</dbReference>
<proteinExistence type="predicted"/>
<dbReference type="InterPro" id="IPR000849">
    <property type="entry name" value="Sugar_P_transporter"/>
</dbReference>
<feature type="domain" description="Major facilitator superfamily (MFS) profile" evidence="8">
    <location>
        <begin position="10"/>
        <end position="412"/>
    </location>
</feature>
<protein>
    <submittedName>
        <fullName evidence="9">MFS transporter</fullName>
    </submittedName>
</protein>
<evidence type="ECO:0000256" key="6">
    <source>
        <dbReference type="ARBA" id="ARBA00023136"/>
    </source>
</evidence>
<dbReference type="Proteomes" id="UP001310386">
    <property type="component" value="Unassembled WGS sequence"/>
</dbReference>
<dbReference type="PIRSF" id="PIRSF002808">
    <property type="entry name" value="Hexose_phosphate_transp"/>
    <property type="match status" value="1"/>
</dbReference>
<reference evidence="9" key="1">
    <citation type="submission" date="2023-12" db="EMBL/GenBank/DDBJ databases">
        <title>Fervidustalea candida gen. nov., sp. nov., a novel member of the family Paenibacillaceae isolated from a geothermal area.</title>
        <authorList>
            <person name="Li W.-J."/>
            <person name="Jiao J.-Y."/>
            <person name="Chen Y."/>
        </authorList>
    </citation>
    <scope>NUCLEOTIDE SEQUENCE</scope>
    <source>
        <strain evidence="9">SYSU GA230002</strain>
    </source>
</reference>
<evidence type="ECO:0000256" key="7">
    <source>
        <dbReference type="SAM" id="Phobius"/>
    </source>
</evidence>
<dbReference type="PANTHER" id="PTHR11662">
    <property type="entry name" value="SOLUTE CARRIER FAMILY 17"/>
    <property type="match status" value="1"/>
</dbReference>
<dbReference type="CDD" id="cd17319">
    <property type="entry name" value="MFS_ExuT_GudP_like"/>
    <property type="match status" value="1"/>
</dbReference>
<evidence type="ECO:0000256" key="2">
    <source>
        <dbReference type="ARBA" id="ARBA00022448"/>
    </source>
</evidence>
<name>A0ABU5ZH17_9BACL</name>
<dbReference type="PANTHER" id="PTHR11662:SF399">
    <property type="entry name" value="FI19708P1-RELATED"/>
    <property type="match status" value="1"/>
</dbReference>
<evidence type="ECO:0000256" key="1">
    <source>
        <dbReference type="ARBA" id="ARBA00004651"/>
    </source>
</evidence>
<organism evidence="9 10">
    <name type="scientific">Ferviditalea candida</name>
    <dbReference type="NCBI Taxonomy" id="3108399"/>
    <lineage>
        <taxon>Bacteria</taxon>
        <taxon>Bacillati</taxon>
        <taxon>Bacillota</taxon>
        <taxon>Bacilli</taxon>
        <taxon>Bacillales</taxon>
        <taxon>Paenibacillaceae</taxon>
        <taxon>Ferviditalea</taxon>
    </lineage>
</organism>
<evidence type="ECO:0000313" key="10">
    <source>
        <dbReference type="Proteomes" id="UP001310386"/>
    </source>
</evidence>
<feature type="transmembrane region" description="Helical" evidence="7">
    <location>
        <begin position="295"/>
        <end position="317"/>
    </location>
</feature>
<dbReference type="InterPro" id="IPR036259">
    <property type="entry name" value="MFS_trans_sf"/>
</dbReference>
<feature type="transmembrane region" description="Helical" evidence="7">
    <location>
        <begin position="47"/>
        <end position="67"/>
    </location>
</feature>
<evidence type="ECO:0000259" key="8">
    <source>
        <dbReference type="PROSITE" id="PS50850"/>
    </source>
</evidence>
<keyword evidence="2" id="KW-0813">Transport</keyword>
<keyword evidence="3" id="KW-1003">Cell membrane</keyword>
<feature type="transmembrane region" description="Helical" evidence="7">
    <location>
        <begin position="76"/>
        <end position="102"/>
    </location>
</feature>
<dbReference type="PROSITE" id="PS50850">
    <property type="entry name" value="MFS"/>
    <property type="match status" value="1"/>
</dbReference>
<evidence type="ECO:0000256" key="5">
    <source>
        <dbReference type="ARBA" id="ARBA00022989"/>
    </source>
</evidence>
<comment type="caution">
    <text evidence="9">The sequence shown here is derived from an EMBL/GenBank/DDBJ whole genome shotgun (WGS) entry which is preliminary data.</text>
</comment>
<feature type="transmembrane region" description="Helical" evidence="7">
    <location>
        <begin position="323"/>
        <end position="345"/>
    </location>
</feature>
<keyword evidence="6 7" id="KW-0472">Membrane</keyword>
<dbReference type="InterPro" id="IPR020846">
    <property type="entry name" value="MFS_dom"/>
</dbReference>
<sequence>MKKLSATNMFLLLLCLMYFITYIDRVNIATAAPLMKKDLHLSNTDLGLALSAFAYPYALFQIIGGWIGDKFGPRKVLIVVGVIWSVATIFTGLVGGLVSLFIARLALGFGEGATFPTSTKAMSNWLPAKKRGFAQGITHSFARLGNAVSPPLIALLMVLYGWRASFWILGAVSLIWVIVWAVYFKDNPSQHPKMTKAELDELPQYTSYGEKQRDPVPWKLLIKKISPVTLVDFCYGWTLWVYLTWLPSFLFNGYGLDLKKSALFSSGILFAGVIGDTLGGVISDRILKGTGNLKLARRGVLVTGLLGSFIFLLPNLFVHNLSMVAVCMSFAFFFLELTNAVLWSIPMDMAPKYAGTASGMMNTGFGVAGMISPVVFGYLIDLTHNWQVPFIMSVVLLFIGILVSFRIDPTKGIDEGASPSVVSNNPAREL</sequence>
<evidence type="ECO:0000313" key="9">
    <source>
        <dbReference type="EMBL" id="MEB3100966.1"/>
    </source>
</evidence>